<keyword evidence="6 9" id="KW-1133">Transmembrane helix</keyword>
<evidence type="ECO:0000256" key="8">
    <source>
        <dbReference type="PIRNR" id="PIRNR028784"/>
    </source>
</evidence>
<evidence type="ECO:0000256" key="6">
    <source>
        <dbReference type="ARBA" id="ARBA00022989"/>
    </source>
</evidence>
<keyword evidence="3 8" id="KW-0813">Transport</keyword>
<dbReference type="GO" id="GO:0005886">
    <property type="term" value="C:plasma membrane"/>
    <property type="evidence" value="ECO:0007669"/>
    <property type="project" value="UniProtKB-SubCell"/>
</dbReference>
<dbReference type="RefSeq" id="WP_098076288.1">
    <property type="nucleotide sequence ID" value="NZ_PDEQ01000006.1"/>
</dbReference>
<keyword evidence="7 8" id="KW-0472">Membrane</keyword>
<dbReference type="PIRSF" id="PIRSF028784">
    <property type="entry name" value="MrpF"/>
    <property type="match status" value="1"/>
</dbReference>
<evidence type="ECO:0000313" key="10">
    <source>
        <dbReference type="EMBL" id="PEN12852.1"/>
    </source>
</evidence>
<dbReference type="EMBL" id="PDEQ01000006">
    <property type="protein sequence ID" value="PEN12852.1"/>
    <property type="molecule type" value="Genomic_DNA"/>
</dbReference>
<comment type="subcellular location">
    <subcellularLocation>
        <location evidence="1 8">Cell membrane</location>
        <topology evidence="1 8">Multi-pass membrane protein</topology>
    </subcellularLocation>
</comment>
<dbReference type="AlphaFoldDB" id="A0A2A8CVY8"/>
<keyword evidence="11" id="KW-1185">Reference proteome</keyword>
<dbReference type="InterPro" id="IPR007208">
    <property type="entry name" value="MrpF/PhaF-like"/>
</dbReference>
<evidence type="ECO:0000256" key="4">
    <source>
        <dbReference type="ARBA" id="ARBA00022475"/>
    </source>
</evidence>
<protein>
    <recommendedName>
        <fullName evidence="12">PH regulation protein F</fullName>
    </recommendedName>
</protein>
<reference evidence="10 11" key="1">
    <citation type="submission" date="2017-10" db="EMBL/GenBank/DDBJ databases">
        <title>Draft genome of Longibacter Salinarum.</title>
        <authorList>
            <person name="Goh K.M."/>
            <person name="Shamsir M.S."/>
            <person name="Lim S.W."/>
        </authorList>
    </citation>
    <scope>NUCLEOTIDE SEQUENCE [LARGE SCALE GENOMIC DNA]</scope>
    <source>
        <strain evidence="10 11">KCTC 52045</strain>
    </source>
</reference>
<feature type="transmembrane region" description="Helical" evidence="9">
    <location>
        <begin position="67"/>
        <end position="89"/>
    </location>
</feature>
<dbReference type="NCBIfam" id="NF009243">
    <property type="entry name" value="PRK12599.1-2"/>
    <property type="match status" value="1"/>
</dbReference>
<dbReference type="PANTHER" id="PTHR34702">
    <property type="entry name" value="NA(+)/H(+) ANTIPORTER SUBUNIT F1"/>
    <property type="match status" value="1"/>
</dbReference>
<comment type="caution">
    <text evidence="10">The sequence shown here is derived from an EMBL/GenBank/DDBJ whole genome shotgun (WGS) entry which is preliminary data.</text>
</comment>
<proteinExistence type="inferred from homology"/>
<dbReference type="GO" id="GO:0015385">
    <property type="term" value="F:sodium:proton antiporter activity"/>
    <property type="evidence" value="ECO:0007669"/>
    <property type="project" value="TreeGrafter"/>
</dbReference>
<organism evidence="10 11">
    <name type="scientific">Longibacter salinarum</name>
    <dbReference type="NCBI Taxonomy" id="1850348"/>
    <lineage>
        <taxon>Bacteria</taxon>
        <taxon>Pseudomonadati</taxon>
        <taxon>Rhodothermota</taxon>
        <taxon>Rhodothermia</taxon>
        <taxon>Rhodothermales</taxon>
        <taxon>Salisaetaceae</taxon>
        <taxon>Longibacter</taxon>
    </lineage>
</organism>
<evidence type="ECO:0000256" key="5">
    <source>
        <dbReference type="ARBA" id="ARBA00022692"/>
    </source>
</evidence>
<dbReference type="Proteomes" id="UP000220102">
    <property type="component" value="Unassembled WGS sequence"/>
</dbReference>
<gene>
    <name evidence="10" type="ORF">CRI94_12670</name>
</gene>
<dbReference type="PANTHER" id="PTHR34702:SF1">
    <property type="entry name" value="NA(+)_H(+) ANTIPORTER SUBUNIT F"/>
    <property type="match status" value="1"/>
</dbReference>
<evidence type="ECO:0000256" key="9">
    <source>
        <dbReference type="SAM" id="Phobius"/>
    </source>
</evidence>
<feature type="transmembrane region" description="Helical" evidence="9">
    <location>
        <begin position="12"/>
        <end position="29"/>
    </location>
</feature>
<evidence type="ECO:0000313" key="11">
    <source>
        <dbReference type="Proteomes" id="UP000220102"/>
    </source>
</evidence>
<keyword evidence="5 9" id="KW-0812">Transmembrane</keyword>
<dbReference type="OrthoDB" id="9799958at2"/>
<accession>A0A2A8CVY8</accession>
<evidence type="ECO:0008006" key="12">
    <source>
        <dbReference type="Google" id="ProtNLM"/>
    </source>
</evidence>
<evidence type="ECO:0000256" key="3">
    <source>
        <dbReference type="ARBA" id="ARBA00022448"/>
    </source>
</evidence>
<evidence type="ECO:0000256" key="1">
    <source>
        <dbReference type="ARBA" id="ARBA00004651"/>
    </source>
</evidence>
<feature type="transmembrane region" description="Helical" evidence="9">
    <location>
        <begin position="41"/>
        <end position="61"/>
    </location>
</feature>
<keyword evidence="8" id="KW-0406">Ion transport</keyword>
<evidence type="ECO:0000256" key="2">
    <source>
        <dbReference type="ARBA" id="ARBA00009212"/>
    </source>
</evidence>
<evidence type="ECO:0000256" key="7">
    <source>
        <dbReference type="ARBA" id="ARBA00023136"/>
    </source>
</evidence>
<keyword evidence="4 8" id="KW-1003">Cell membrane</keyword>
<name>A0A2A8CVY8_9BACT</name>
<dbReference type="Pfam" id="PF04066">
    <property type="entry name" value="MrpF_PhaF"/>
    <property type="match status" value="1"/>
</dbReference>
<comment type="similarity">
    <text evidence="2 8">Belongs to the CPA3 antiporters (TC 2.A.63) subunit F family.</text>
</comment>
<keyword evidence="8" id="KW-0050">Antiport</keyword>
<sequence>MTLTDLTLIEWVVYITLAVLSLAIGAAFTRVLRGPSLPDRVVALDLVAYLAMGFLGAYAVLSNQETYIDAALVLGLLAFLGTVAVARYIERVESNEPQEEL</sequence>